<accession>A0A813XS04</accession>
<organism evidence="2 3">
    <name type="scientific">Adineta steineri</name>
    <dbReference type="NCBI Taxonomy" id="433720"/>
    <lineage>
        <taxon>Eukaryota</taxon>
        <taxon>Metazoa</taxon>
        <taxon>Spiralia</taxon>
        <taxon>Gnathifera</taxon>
        <taxon>Rotifera</taxon>
        <taxon>Eurotatoria</taxon>
        <taxon>Bdelloidea</taxon>
        <taxon>Adinetida</taxon>
        <taxon>Adinetidae</taxon>
        <taxon>Adineta</taxon>
    </lineage>
</organism>
<reference evidence="2" key="1">
    <citation type="submission" date="2021-02" db="EMBL/GenBank/DDBJ databases">
        <authorList>
            <person name="Nowell W R."/>
        </authorList>
    </citation>
    <scope>NUCLEOTIDE SEQUENCE</scope>
</reference>
<gene>
    <name evidence="2" type="ORF">JYZ213_LOCUS9295</name>
</gene>
<evidence type="ECO:0000313" key="2">
    <source>
        <dbReference type="EMBL" id="CAF0877325.1"/>
    </source>
</evidence>
<feature type="region of interest" description="Disordered" evidence="1">
    <location>
        <begin position="1"/>
        <end position="20"/>
    </location>
</feature>
<evidence type="ECO:0000256" key="1">
    <source>
        <dbReference type="SAM" id="MobiDB-lite"/>
    </source>
</evidence>
<dbReference type="AlphaFoldDB" id="A0A813XS04"/>
<sequence>MTNDDLILNSNDDTKTMEKPTQSILASQQRHMNTSNESVRRHVRIITEGENMDMGKWLFTLNKLYDDRTYSPSQRVIYTVSLLNEEQKLWYEQNKDEIKDDWTLFCERLEHNYKPAGTNLLFNDSSVLNNTAVVILEDLIDSKFNKYLGVGDAKEWLLQTMNQFKACGLRRDDQFEAIPLLLEGDAYLWYAENSDAILNFEIFTKLFLQQYKSTASSPTSSTVGTRALVFPTKPRV</sequence>
<evidence type="ECO:0000313" key="3">
    <source>
        <dbReference type="Proteomes" id="UP000663845"/>
    </source>
</evidence>
<dbReference type="EMBL" id="CAJNOG010000065">
    <property type="protein sequence ID" value="CAF0877325.1"/>
    <property type="molecule type" value="Genomic_DNA"/>
</dbReference>
<comment type="caution">
    <text evidence="2">The sequence shown here is derived from an EMBL/GenBank/DDBJ whole genome shotgun (WGS) entry which is preliminary data.</text>
</comment>
<dbReference type="Proteomes" id="UP000663845">
    <property type="component" value="Unassembled WGS sequence"/>
</dbReference>
<feature type="compositionally biased region" description="Polar residues" evidence="1">
    <location>
        <begin position="1"/>
        <end position="11"/>
    </location>
</feature>
<proteinExistence type="predicted"/>
<name>A0A813XS04_9BILA</name>
<protein>
    <submittedName>
        <fullName evidence="2">Uncharacterized protein</fullName>
    </submittedName>
</protein>